<accession>A0ABP6GBC3</accession>
<sequence length="93" mass="10452">MPPDRMHPQARSGPAQHRLDRNIPPRSRGETFQVHDAIDVEVDLRIGAFVALVVVMVLLIFSPGARPVLWALLVPVLATMGRSYLRYRRLTGL</sequence>
<keyword evidence="2" id="KW-0472">Membrane</keyword>
<feature type="region of interest" description="Disordered" evidence="1">
    <location>
        <begin position="1"/>
        <end position="28"/>
    </location>
</feature>
<feature type="compositionally biased region" description="Basic and acidic residues" evidence="1">
    <location>
        <begin position="17"/>
        <end position="28"/>
    </location>
</feature>
<evidence type="ECO:0000256" key="1">
    <source>
        <dbReference type="SAM" id="MobiDB-lite"/>
    </source>
</evidence>
<feature type="transmembrane region" description="Helical" evidence="2">
    <location>
        <begin position="67"/>
        <end position="85"/>
    </location>
</feature>
<reference evidence="4" key="1">
    <citation type="journal article" date="2019" name="Int. J. Syst. Evol. Microbiol.">
        <title>The Global Catalogue of Microorganisms (GCM) 10K type strain sequencing project: providing services to taxonomists for standard genome sequencing and annotation.</title>
        <authorList>
            <consortium name="The Broad Institute Genomics Platform"/>
            <consortium name="The Broad Institute Genome Sequencing Center for Infectious Disease"/>
            <person name="Wu L."/>
            <person name="Ma J."/>
        </authorList>
    </citation>
    <scope>NUCLEOTIDE SEQUENCE [LARGE SCALE GENOMIC DNA]</scope>
    <source>
        <strain evidence="4">JCM 4542</strain>
    </source>
</reference>
<keyword evidence="4" id="KW-1185">Reference proteome</keyword>
<organism evidence="3 4">
    <name type="scientific">Streptomyces luteosporeus</name>
    <dbReference type="NCBI Taxonomy" id="173856"/>
    <lineage>
        <taxon>Bacteria</taxon>
        <taxon>Bacillati</taxon>
        <taxon>Actinomycetota</taxon>
        <taxon>Actinomycetes</taxon>
        <taxon>Kitasatosporales</taxon>
        <taxon>Streptomycetaceae</taxon>
        <taxon>Streptomyces</taxon>
    </lineage>
</organism>
<dbReference type="Proteomes" id="UP001500886">
    <property type="component" value="Unassembled WGS sequence"/>
</dbReference>
<evidence type="ECO:0000313" key="4">
    <source>
        <dbReference type="Proteomes" id="UP001500886"/>
    </source>
</evidence>
<evidence type="ECO:0000256" key="2">
    <source>
        <dbReference type="SAM" id="Phobius"/>
    </source>
</evidence>
<proteinExistence type="predicted"/>
<dbReference type="EMBL" id="BAAASL010000011">
    <property type="protein sequence ID" value="GAA2718478.1"/>
    <property type="molecule type" value="Genomic_DNA"/>
</dbReference>
<comment type="caution">
    <text evidence="3">The sequence shown here is derived from an EMBL/GenBank/DDBJ whole genome shotgun (WGS) entry which is preliminary data.</text>
</comment>
<evidence type="ECO:0008006" key="5">
    <source>
        <dbReference type="Google" id="ProtNLM"/>
    </source>
</evidence>
<keyword evidence="2" id="KW-1133">Transmembrane helix</keyword>
<keyword evidence="2" id="KW-0812">Transmembrane</keyword>
<name>A0ABP6GBC3_9ACTN</name>
<gene>
    <name evidence="3" type="ORF">GCM10010315_34000</name>
</gene>
<protein>
    <recommendedName>
        <fullName evidence="5">DUF983 domain-containing protein</fullName>
    </recommendedName>
</protein>
<feature type="transmembrane region" description="Helical" evidence="2">
    <location>
        <begin position="42"/>
        <end position="61"/>
    </location>
</feature>
<evidence type="ECO:0000313" key="3">
    <source>
        <dbReference type="EMBL" id="GAA2718478.1"/>
    </source>
</evidence>